<organism evidence="2 3">
    <name type="scientific">Janthinobacterium lividum</name>
    <dbReference type="NCBI Taxonomy" id="29581"/>
    <lineage>
        <taxon>Bacteria</taxon>
        <taxon>Pseudomonadati</taxon>
        <taxon>Pseudomonadota</taxon>
        <taxon>Betaproteobacteria</taxon>
        <taxon>Burkholderiales</taxon>
        <taxon>Oxalobacteraceae</taxon>
        <taxon>Janthinobacterium</taxon>
    </lineage>
</organism>
<comment type="caution">
    <text evidence="2">The sequence shown here is derived from an EMBL/GenBank/DDBJ whole genome shotgun (WGS) entry which is preliminary data.</text>
</comment>
<protein>
    <submittedName>
        <fullName evidence="2">Uncharacterized protein</fullName>
    </submittedName>
</protein>
<name>A0A5C4NKL7_9BURK</name>
<dbReference type="RefSeq" id="WP_139092071.1">
    <property type="nucleotide sequence ID" value="NZ_VDGE01000011.1"/>
</dbReference>
<evidence type="ECO:0000313" key="2">
    <source>
        <dbReference type="EMBL" id="TNC73938.1"/>
    </source>
</evidence>
<dbReference type="EMBL" id="VDGE01000011">
    <property type="protein sequence ID" value="TNC73938.1"/>
    <property type="molecule type" value="Genomic_DNA"/>
</dbReference>
<keyword evidence="1" id="KW-1133">Transmembrane helix</keyword>
<feature type="transmembrane region" description="Helical" evidence="1">
    <location>
        <begin position="12"/>
        <end position="31"/>
    </location>
</feature>
<accession>A0A5C4NKL7</accession>
<dbReference type="AlphaFoldDB" id="A0A5C4NKL7"/>
<evidence type="ECO:0000256" key="1">
    <source>
        <dbReference type="SAM" id="Phobius"/>
    </source>
</evidence>
<reference evidence="2 3" key="1">
    <citation type="submission" date="2019-06" db="EMBL/GenBank/DDBJ databases">
        <title>Genome sequence of Janthinobacterium lividum UCD_MED1.</title>
        <authorList>
            <person name="De Leon M.E."/>
            <person name="Jospin G."/>
        </authorList>
    </citation>
    <scope>NUCLEOTIDE SEQUENCE [LARGE SCALE GENOMIC DNA]</scope>
    <source>
        <strain evidence="2 3">UCD_MED1</strain>
    </source>
</reference>
<dbReference type="SUPFAM" id="SSF48371">
    <property type="entry name" value="ARM repeat"/>
    <property type="match status" value="1"/>
</dbReference>
<keyword evidence="1" id="KW-0472">Membrane</keyword>
<keyword evidence="1" id="KW-0812">Transmembrane</keyword>
<gene>
    <name evidence="2" type="ORF">FHI69_22475</name>
</gene>
<dbReference type="Proteomes" id="UP000305681">
    <property type="component" value="Unassembled WGS sequence"/>
</dbReference>
<dbReference type="InterPro" id="IPR016024">
    <property type="entry name" value="ARM-type_fold"/>
</dbReference>
<evidence type="ECO:0000313" key="3">
    <source>
        <dbReference type="Proteomes" id="UP000305681"/>
    </source>
</evidence>
<proteinExistence type="predicted"/>
<sequence>MKKIEYKYSFFCRIFALYIFFNFITLMPAYAKNGDALEWVGVEVVTNDFEIIDDVVKLSGIKSGDEISIDSPILPNACNFVRAGYPSRSVNCTAILMEKAQALYVIQVSKDKPIKTNVPLCKPMSKSVDYLNFESSIIADMNLDVGSKNSTWGEEFINKDEILDTSNKERHLRLIGYLEHTLTLKDEIKSFLHSCDPIDRRNAIYAYNFLGDAHEAIVVALTGIYDEDIIVRNVSLRLLSSFAAYIPDEYSSTIINNSCKIISKETFFERNKGLMILLSMTNKNSRTLSNINQKCRNLILKIAGSSKSEQIGIPANTLVDFFKKNP</sequence>